<dbReference type="OrthoDB" id="839778at2"/>
<evidence type="ECO:0000256" key="1">
    <source>
        <dbReference type="SAM" id="SignalP"/>
    </source>
</evidence>
<name>A0A5M4B5S5_9BACT</name>
<dbReference type="RefSeq" id="WP_027586089.1">
    <property type="nucleotide sequence ID" value="NZ_BLAX01000001.1"/>
</dbReference>
<sequence length="103" mass="11666">MKKSTTISWILLAIAFASQKSSAGRKEISEIADGINHAVPTNRELEESIKWLIQNGIISETNKKFSLSDYGKKLINNANSNTNIIFEIWKNLETEIDEKLKNE</sequence>
<dbReference type="EMBL" id="BLAX01000001">
    <property type="protein sequence ID" value="GET35241.1"/>
    <property type="molecule type" value="Genomic_DNA"/>
</dbReference>
<keyword evidence="3" id="KW-1185">Reference proteome</keyword>
<dbReference type="Proteomes" id="UP000391834">
    <property type="component" value="Unassembled WGS sequence"/>
</dbReference>
<evidence type="ECO:0000313" key="3">
    <source>
        <dbReference type="Proteomes" id="UP000391834"/>
    </source>
</evidence>
<keyword evidence="1" id="KW-0732">Signal</keyword>
<feature type="chain" id="PRO_5024368496" evidence="1">
    <location>
        <begin position="24"/>
        <end position="103"/>
    </location>
</feature>
<gene>
    <name evidence="2" type="ORF">PbJCM13498_41040</name>
</gene>
<reference evidence="2 3" key="1">
    <citation type="submission" date="2019-10" db="EMBL/GenBank/DDBJ databases">
        <title>Prolixibacter strains distinguished by the presence of nitrate reductase genes were adept at nitrate-dependent anaerobic corrosion of metallic iron and carbon steel.</title>
        <authorList>
            <person name="Iino T."/>
            <person name="Shono N."/>
            <person name="Ito K."/>
            <person name="Nakamura R."/>
            <person name="Sueoka K."/>
            <person name="Harayama S."/>
            <person name="Ohkuma M."/>
        </authorList>
    </citation>
    <scope>NUCLEOTIDE SEQUENCE [LARGE SCALE GENOMIC DNA]</scope>
    <source>
        <strain evidence="2 3">JCM 13498</strain>
    </source>
</reference>
<accession>A0A5M4B5S5</accession>
<proteinExistence type="predicted"/>
<evidence type="ECO:0000313" key="2">
    <source>
        <dbReference type="EMBL" id="GET35241.1"/>
    </source>
</evidence>
<feature type="signal peptide" evidence="1">
    <location>
        <begin position="1"/>
        <end position="23"/>
    </location>
</feature>
<protein>
    <submittedName>
        <fullName evidence="2">Uncharacterized protein</fullName>
    </submittedName>
</protein>
<dbReference type="AlphaFoldDB" id="A0A5M4B5S5"/>
<comment type="caution">
    <text evidence="2">The sequence shown here is derived from an EMBL/GenBank/DDBJ whole genome shotgun (WGS) entry which is preliminary data.</text>
</comment>
<organism evidence="2 3">
    <name type="scientific">Prolixibacter bellariivorans</name>
    <dbReference type="NCBI Taxonomy" id="314319"/>
    <lineage>
        <taxon>Bacteria</taxon>
        <taxon>Pseudomonadati</taxon>
        <taxon>Bacteroidota</taxon>
        <taxon>Bacteroidia</taxon>
        <taxon>Marinilabiliales</taxon>
        <taxon>Prolixibacteraceae</taxon>
        <taxon>Prolixibacter</taxon>
    </lineage>
</organism>